<accession>A0A9P9XDL8</accession>
<organism evidence="1 2">
    <name type="scientific">Colletotrichum abscissum</name>
    <dbReference type="NCBI Taxonomy" id="1671311"/>
    <lineage>
        <taxon>Eukaryota</taxon>
        <taxon>Fungi</taxon>
        <taxon>Dikarya</taxon>
        <taxon>Ascomycota</taxon>
        <taxon>Pezizomycotina</taxon>
        <taxon>Sordariomycetes</taxon>
        <taxon>Hypocreomycetidae</taxon>
        <taxon>Glomerellales</taxon>
        <taxon>Glomerellaceae</taxon>
        <taxon>Colletotrichum</taxon>
        <taxon>Colletotrichum acutatum species complex</taxon>
    </lineage>
</organism>
<protein>
    <submittedName>
        <fullName evidence="1">Uncharacterized protein</fullName>
    </submittedName>
</protein>
<gene>
    <name evidence="1" type="ORF">CABS02_07315</name>
</gene>
<evidence type="ECO:0000313" key="1">
    <source>
        <dbReference type="EMBL" id="KAI3551428.1"/>
    </source>
</evidence>
<dbReference type="EMBL" id="SDAQ01000039">
    <property type="protein sequence ID" value="KAI3551428.1"/>
    <property type="molecule type" value="Genomic_DNA"/>
</dbReference>
<keyword evidence="2" id="KW-1185">Reference proteome</keyword>
<reference evidence="1" key="1">
    <citation type="submission" date="2019-01" db="EMBL/GenBank/DDBJ databases">
        <title>Colletotrichum abscissum LGMF1257.</title>
        <authorList>
            <person name="Baroncelli R."/>
        </authorList>
    </citation>
    <scope>NUCLEOTIDE SEQUENCE</scope>
    <source>
        <strain evidence="1">Ca142</strain>
    </source>
</reference>
<evidence type="ECO:0000313" key="2">
    <source>
        <dbReference type="Proteomes" id="UP001056436"/>
    </source>
</evidence>
<comment type="caution">
    <text evidence="1">The sequence shown here is derived from an EMBL/GenBank/DDBJ whole genome shotgun (WGS) entry which is preliminary data.</text>
</comment>
<dbReference type="OrthoDB" id="4293678at2759"/>
<proteinExistence type="predicted"/>
<dbReference type="Proteomes" id="UP001056436">
    <property type="component" value="Unassembled WGS sequence"/>
</dbReference>
<name>A0A9P9XDL8_9PEZI</name>
<dbReference type="AlphaFoldDB" id="A0A9P9XDL8"/>
<sequence length="60" mass="7060">MTQRQQQVAQNVTSRYLKKASLQQLLEKIFPGHTDFEIEVCMPRLALPRRGVRSIENEIY</sequence>